<evidence type="ECO:0000256" key="5">
    <source>
        <dbReference type="ARBA" id="ARBA00023136"/>
    </source>
</evidence>
<evidence type="ECO:0000256" key="1">
    <source>
        <dbReference type="ARBA" id="ARBA00004651"/>
    </source>
</evidence>
<gene>
    <name evidence="7" type="ORF">HGMM_F23D12C20</name>
</gene>
<evidence type="ECO:0000256" key="3">
    <source>
        <dbReference type="ARBA" id="ARBA00022692"/>
    </source>
</evidence>
<dbReference type="InterPro" id="IPR022791">
    <property type="entry name" value="L-PG_synthase/AglD"/>
</dbReference>
<feature type="transmembrane region" description="Helical" evidence="6">
    <location>
        <begin position="29"/>
        <end position="48"/>
    </location>
</feature>
<evidence type="ECO:0000313" key="7">
    <source>
        <dbReference type="EMBL" id="BAL55141.1"/>
    </source>
</evidence>
<name>H5SG55_9BACT</name>
<evidence type="ECO:0000256" key="6">
    <source>
        <dbReference type="SAM" id="Phobius"/>
    </source>
</evidence>
<evidence type="ECO:0000256" key="2">
    <source>
        <dbReference type="ARBA" id="ARBA00022475"/>
    </source>
</evidence>
<sequence length="345" mass="37366">MKRLHLVALLIGSSLFVYLMQQVGLGRIFHALGQMGGFFLLLLLISGFRHSLRAMAWLRCFEPNHAHISWSTLFAVRLAGEAVRFLSFLGPLLGEPVKIALMKKRLPLEERVSSVIIENLTYAMSAIVITLSGIVLFFTTAPSRNALAHIGFGIALVLVGAALLIGWVVACRCHPLARAMRALAERSGIGWVRRAADGVERIEESVSDFYSHRRSTLALVFSLQLATHFTSMAEIYLILNALDVEASFLTAFTIEALIKIVNSAFFFVPAQVGVFEGGNALILEALGLGAATGVVLAVIEKVRTLAWAGGGLIALGWMLRRPTLPGVTEAIEGADLVSPPRVVPQ</sequence>
<keyword evidence="3 6" id="KW-0812">Transmembrane</keyword>
<dbReference type="EMBL" id="AP011710">
    <property type="protein sequence ID" value="BAL55141.1"/>
    <property type="molecule type" value="Genomic_DNA"/>
</dbReference>
<keyword evidence="4 6" id="KW-1133">Transmembrane helix</keyword>
<dbReference type="PANTHER" id="PTHR40277:SF1">
    <property type="entry name" value="BLL5419 PROTEIN"/>
    <property type="match status" value="1"/>
</dbReference>
<reference evidence="7" key="1">
    <citation type="journal article" date="2005" name="Environ. Microbiol.">
        <title>Genetic and functional properties of uncultivated thermophilic crenarchaeotes from a subsurface gold mine as revealed by analysis of genome fragments.</title>
        <authorList>
            <person name="Nunoura T."/>
            <person name="Hirayama H."/>
            <person name="Takami H."/>
            <person name="Oida H."/>
            <person name="Nishi S."/>
            <person name="Shimamura S."/>
            <person name="Suzuki Y."/>
            <person name="Inagaki F."/>
            <person name="Takai K."/>
            <person name="Nealson K.H."/>
            <person name="Horikoshi K."/>
        </authorList>
    </citation>
    <scope>NUCLEOTIDE SEQUENCE</scope>
</reference>
<feature type="transmembrane region" description="Helical" evidence="6">
    <location>
        <begin position="280"/>
        <end position="299"/>
    </location>
</feature>
<dbReference type="PANTHER" id="PTHR40277">
    <property type="entry name" value="BLL5419 PROTEIN"/>
    <property type="match status" value="1"/>
</dbReference>
<evidence type="ECO:0000256" key="4">
    <source>
        <dbReference type="ARBA" id="ARBA00022989"/>
    </source>
</evidence>
<proteinExistence type="predicted"/>
<feature type="transmembrane region" description="Helical" evidence="6">
    <location>
        <begin position="248"/>
        <end position="268"/>
    </location>
</feature>
<feature type="transmembrane region" description="Helical" evidence="6">
    <location>
        <begin position="217"/>
        <end position="242"/>
    </location>
</feature>
<protein>
    <submittedName>
        <fullName evidence="7">Hypothetical conserved protein</fullName>
    </submittedName>
</protein>
<feature type="transmembrane region" description="Helical" evidence="6">
    <location>
        <begin position="120"/>
        <end position="140"/>
    </location>
</feature>
<accession>H5SG55</accession>
<organism evidence="7">
    <name type="scientific">uncultured Acidobacteriota bacterium</name>
    <dbReference type="NCBI Taxonomy" id="171953"/>
    <lineage>
        <taxon>Bacteria</taxon>
        <taxon>Pseudomonadati</taxon>
        <taxon>Acidobacteriota</taxon>
        <taxon>environmental samples</taxon>
    </lineage>
</organism>
<keyword evidence="2" id="KW-1003">Cell membrane</keyword>
<keyword evidence="5 6" id="KW-0472">Membrane</keyword>
<dbReference type="GO" id="GO:0005886">
    <property type="term" value="C:plasma membrane"/>
    <property type="evidence" value="ECO:0007669"/>
    <property type="project" value="UniProtKB-SubCell"/>
</dbReference>
<reference evidence="7" key="2">
    <citation type="journal article" date="2012" name="PLoS ONE">
        <title>A Deeply Branching Thermophilic Bacterium with an Ancient Acetyl-CoA Pathway Dominates a Subsurface Ecosystem.</title>
        <authorList>
            <person name="Takami H."/>
            <person name="Noguchi H."/>
            <person name="Takaki Y."/>
            <person name="Uchiyama I."/>
            <person name="Toyoda A."/>
            <person name="Nishi S."/>
            <person name="Chee G.-J."/>
            <person name="Arai W."/>
            <person name="Nunoura T."/>
            <person name="Itoh T."/>
            <person name="Hattori M."/>
            <person name="Takai K."/>
        </authorList>
    </citation>
    <scope>NUCLEOTIDE SEQUENCE</scope>
</reference>
<comment type="subcellular location">
    <subcellularLocation>
        <location evidence="1">Cell membrane</location>
        <topology evidence="1">Multi-pass membrane protein</topology>
    </subcellularLocation>
</comment>
<feature type="transmembrane region" description="Helical" evidence="6">
    <location>
        <begin position="146"/>
        <end position="171"/>
    </location>
</feature>
<dbReference type="Pfam" id="PF03706">
    <property type="entry name" value="LPG_synthase_TM"/>
    <property type="match status" value="1"/>
</dbReference>
<dbReference type="AlphaFoldDB" id="H5SG55"/>